<organism evidence="1 2">
    <name type="scientific">Paenibacillus aquistagni</name>
    <dbReference type="NCBI Taxonomy" id="1852522"/>
    <lineage>
        <taxon>Bacteria</taxon>
        <taxon>Bacillati</taxon>
        <taxon>Bacillota</taxon>
        <taxon>Bacilli</taxon>
        <taxon>Bacillales</taxon>
        <taxon>Paenibacillaceae</taxon>
        <taxon>Paenibacillus</taxon>
    </lineage>
</organism>
<evidence type="ECO:0000313" key="1">
    <source>
        <dbReference type="EMBL" id="SMG37583.1"/>
    </source>
</evidence>
<dbReference type="EMBL" id="FXAZ01000002">
    <property type="protein sequence ID" value="SMG37583.1"/>
    <property type="molecule type" value="Genomic_DNA"/>
</dbReference>
<reference evidence="1 2" key="1">
    <citation type="submission" date="2017-04" db="EMBL/GenBank/DDBJ databases">
        <authorList>
            <person name="Afonso C.L."/>
            <person name="Miller P.J."/>
            <person name="Scott M.A."/>
            <person name="Spackman E."/>
            <person name="Goraichik I."/>
            <person name="Dimitrov K.M."/>
            <person name="Suarez D.L."/>
            <person name="Swayne D.E."/>
        </authorList>
    </citation>
    <scope>NUCLEOTIDE SEQUENCE [LARGE SCALE GENOMIC DNA]</scope>
    <source>
        <strain evidence="1 2">11</strain>
    </source>
</reference>
<keyword evidence="2" id="KW-1185">Reference proteome</keyword>
<dbReference type="AlphaFoldDB" id="A0A1X7K9T0"/>
<sequence length="68" mass="7803">MGVGWKIMRKRDSVTVNTFKAEEVETSHVASQVVLDIRDILEHLDIPLEKVPDDLRHLFPNEHPGKNT</sequence>
<name>A0A1X7K9T0_9BACL</name>
<evidence type="ECO:0000313" key="2">
    <source>
        <dbReference type="Proteomes" id="UP000193834"/>
    </source>
</evidence>
<proteinExistence type="predicted"/>
<dbReference type="Proteomes" id="UP000193834">
    <property type="component" value="Unassembled WGS sequence"/>
</dbReference>
<accession>A0A1X7K9T0</accession>
<protein>
    <submittedName>
        <fullName evidence="1">Uncharacterized protein</fullName>
    </submittedName>
</protein>
<gene>
    <name evidence="1" type="ORF">SAMN06295960_2237</name>
</gene>